<dbReference type="GeneTree" id="ENSGT00940000161182"/>
<dbReference type="InterPro" id="IPR036249">
    <property type="entry name" value="Thioredoxin-like_sf"/>
</dbReference>
<reference evidence="4" key="3">
    <citation type="submission" date="2025-09" db="UniProtKB">
        <authorList>
            <consortium name="Ensembl"/>
        </authorList>
    </citation>
    <scope>IDENTIFICATION</scope>
    <source>
        <strain evidence="4">Brown Norway</strain>
    </source>
</reference>
<dbReference type="GO" id="GO:0008017">
    <property type="term" value="F:microtubule binding"/>
    <property type="evidence" value="ECO:0007669"/>
    <property type="project" value="Ensembl"/>
</dbReference>
<dbReference type="PROSITE" id="PS51374">
    <property type="entry name" value="NDPK_LIKE"/>
    <property type="match status" value="3"/>
</dbReference>
<evidence type="ECO:0000313" key="6">
    <source>
        <dbReference type="RGD" id="735069"/>
    </source>
</evidence>
<dbReference type="GO" id="GO:0008296">
    <property type="term" value="F:3'-5'-DNA exonuclease activity"/>
    <property type="evidence" value="ECO:0007669"/>
    <property type="project" value="Ensembl"/>
</dbReference>
<dbReference type="RefSeq" id="XP_038951903.1">
    <property type="nucleotide sequence ID" value="XM_039095975.2"/>
</dbReference>
<reference evidence="4" key="2">
    <citation type="submission" date="2025-08" db="UniProtKB">
        <authorList>
            <consortium name="Ensembl"/>
        </authorList>
    </citation>
    <scope>IDENTIFICATION</scope>
    <source>
        <strain evidence="4">Brown Norway</strain>
    </source>
</reference>
<dbReference type="GO" id="GO:0030154">
    <property type="term" value="P:cell differentiation"/>
    <property type="evidence" value="ECO:0007669"/>
    <property type="project" value="UniProtKB-KW"/>
</dbReference>
<comment type="caution">
    <text evidence="1">Lacks conserved residue(s) required for the propagation of feature annotation.</text>
</comment>
<dbReference type="GeneID" id="364729"/>
<dbReference type="Proteomes" id="UP000002494">
    <property type="component" value="Chromosome 17"/>
</dbReference>
<proteinExistence type="inferred from homology"/>
<dbReference type="GO" id="GO:0016607">
    <property type="term" value="C:nuclear speck"/>
    <property type="evidence" value="ECO:0007669"/>
    <property type="project" value="Ensembl"/>
</dbReference>
<dbReference type="GO" id="GO:0006308">
    <property type="term" value="P:DNA catabolic process"/>
    <property type="evidence" value="ECO:0007669"/>
    <property type="project" value="Ensembl"/>
</dbReference>
<dbReference type="PANTHER" id="PTHR46135">
    <property type="entry name" value="NME/NM23 FAMILY MEMBER 8"/>
    <property type="match status" value="1"/>
</dbReference>
<dbReference type="SUPFAM" id="SSF52833">
    <property type="entry name" value="Thioredoxin-like"/>
    <property type="match status" value="1"/>
</dbReference>
<dbReference type="AlphaFoldDB" id="A0A8L2R1L1"/>
<dbReference type="PROSITE" id="PS51352">
    <property type="entry name" value="THIOREDOXIN_2"/>
    <property type="match status" value="1"/>
</dbReference>
<dbReference type="GO" id="GO:0005829">
    <property type="term" value="C:cytosol"/>
    <property type="evidence" value="ECO:0007669"/>
    <property type="project" value="Ensembl"/>
</dbReference>
<dbReference type="GO" id="GO:0030317">
    <property type="term" value="P:flagellated sperm motility"/>
    <property type="evidence" value="ECO:0007669"/>
    <property type="project" value="Ensembl"/>
</dbReference>
<evidence type="ECO:0000259" key="3">
    <source>
        <dbReference type="PROSITE" id="PS51352"/>
    </source>
</evidence>
<dbReference type="PANTHER" id="PTHR46135:SF2">
    <property type="entry name" value="THIOREDOXIN DOMAIN-CONTAINING PROTEIN 3"/>
    <property type="match status" value="1"/>
</dbReference>
<dbReference type="GO" id="GO:0036157">
    <property type="term" value="C:outer dynein arm"/>
    <property type="evidence" value="ECO:0007669"/>
    <property type="project" value="Ensembl"/>
</dbReference>
<dbReference type="CDD" id="cd02948">
    <property type="entry name" value="TRX_NDPK"/>
    <property type="match status" value="1"/>
</dbReference>
<dbReference type="GO" id="GO:0060271">
    <property type="term" value="P:cilium assembly"/>
    <property type="evidence" value="ECO:0007669"/>
    <property type="project" value="Ensembl"/>
</dbReference>
<dbReference type="Pfam" id="PF00334">
    <property type="entry name" value="NDK"/>
    <property type="match status" value="2"/>
</dbReference>
<dbReference type="GO" id="GO:0034614">
    <property type="term" value="P:cellular response to reactive oxygen species"/>
    <property type="evidence" value="ECO:0007669"/>
    <property type="project" value="Ensembl"/>
</dbReference>
<dbReference type="InterPro" id="IPR051766">
    <property type="entry name" value="TXND_domain-containing"/>
</dbReference>
<organism evidence="4 5">
    <name type="scientific">Rattus norvegicus</name>
    <name type="common">Rat</name>
    <dbReference type="NCBI Taxonomy" id="10116"/>
    <lineage>
        <taxon>Eukaryota</taxon>
        <taxon>Metazoa</taxon>
        <taxon>Chordata</taxon>
        <taxon>Craniata</taxon>
        <taxon>Vertebrata</taxon>
        <taxon>Euteleostomi</taxon>
        <taxon>Mammalia</taxon>
        <taxon>Eutheria</taxon>
        <taxon>Euarchontoglires</taxon>
        <taxon>Glires</taxon>
        <taxon>Rodentia</taxon>
        <taxon>Myomorpha</taxon>
        <taxon>Muroidea</taxon>
        <taxon>Muridae</taxon>
        <taxon>Murinae</taxon>
        <taxon>Rattus</taxon>
    </lineage>
</organism>
<dbReference type="RefSeq" id="NP_942087.2">
    <property type="nucleotide sequence ID" value="NM_198792.3"/>
</dbReference>
<sequence length="596" mass="68414">MASKKREVQLQSVVNSQNLWDEMLLNKGLTVIDVYQAWCGPCKAVQALFRKLKNELNEDELLHFVVAEADSIVTLQPFRDKCEPVFLFSLNGKIIAKIQGANAPLINRKVIALIDEEKKIAAGEMARPQYVEIPLVDSLDEEYGEVHYESNVEVYNMAVINPDAVLMRKNLEIKEKITKEGFIIEIQENMLLPEEVAREFYNHMIDEPDFEEFVYSMTNRLSCVLIISQGEDTEVIEEEALPQSDDEEEEEEEEVVEEPDPLEEPHVRFAPMLVKKKRDSLQEYMDRQHMSDYCHVEDDAVKVSKFIDILFPDFKTMKSTNVQRTLGLLYPEVCEEEKDNVLDIIQNEGFTILMQRQVVLSEEEARAVCHVHEDEDYFDNLIGYMCSNNSYILVLMREHSVERWKELIGPKTVEEAYASHPDSLCVRFASGNFPVNQFYGSSSKAAAETEIEHFFPPQSTLALIKPHVSHKERMEILKAIRDARFELTQMKEMHLTPEHASKVYFKITGKDFYKNVLDVLSSGMSVVMILTKWNAVGEWRRMMGPVDPEEAKLLSPNSLRARYGIDVLRNAVHGASNMSEAATAISNVFTESNFEN</sequence>
<dbReference type="Gene3D" id="3.40.30.10">
    <property type="entry name" value="Glutaredoxin"/>
    <property type="match status" value="1"/>
</dbReference>
<dbReference type="InterPro" id="IPR036850">
    <property type="entry name" value="NDK-like_dom_sf"/>
</dbReference>
<dbReference type="InterPro" id="IPR013766">
    <property type="entry name" value="Thioredoxin_domain"/>
</dbReference>
<feature type="region of interest" description="Disordered" evidence="2">
    <location>
        <begin position="239"/>
        <end position="261"/>
    </location>
</feature>
<evidence type="ECO:0000313" key="5">
    <source>
        <dbReference type="Proteomes" id="UP000002494"/>
    </source>
</evidence>
<comment type="similarity">
    <text evidence="1">Belongs to the NDK family.</text>
</comment>
<dbReference type="Pfam" id="PF00085">
    <property type="entry name" value="Thioredoxin"/>
    <property type="match status" value="1"/>
</dbReference>
<protein>
    <submittedName>
        <fullName evidence="4">NME/NM23 family member 8</fullName>
    </submittedName>
</protein>
<evidence type="ECO:0000313" key="4">
    <source>
        <dbReference type="Ensembl" id="ENSRNOP00000068777.3"/>
    </source>
</evidence>
<dbReference type="SUPFAM" id="SSF54919">
    <property type="entry name" value="Nucleoside diphosphate kinase, NDK"/>
    <property type="match status" value="3"/>
</dbReference>
<dbReference type="CDD" id="cd00595">
    <property type="entry name" value="NDPk"/>
    <property type="match status" value="1"/>
</dbReference>
<dbReference type="RefSeq" id="XP_017456125.1">
    <property type="nucleotide sequence ID" value="XM_017600636.3"/>
</dbReference>
<dbReference type="GO" id="GO:0007283">
    <property type="term" value="P:spermatogenesis"/>
    <property type="evidence" value="ECO:0007669"/>
    <property type="project" value="UniProtKB-KW"/>
</dbReference>
<feature type="domain" description="Thioredoxin" evidence="3">
    <location>
        <begin position="1"/>
        <end position="119"/>
    </location>
</feature>
<name>A0A8L2R1L1_RAT</name>
<dbReference type="GO" id="GO:0097598">
    <property type="term" value="C:sperm cytoplasmic droplet"/>
    <property type="evidence" value="ECO:0007669"/>
    <property type="project" value="Ensembl"/>
</dbReference>
<dbReference type="InterPro" id="IPR034907">
    <property type="entry name" value="NDK-like_dom"/>
</dbReference>
<dbReference type="RGD" id="735069">
    <property type="gene designation" value="Nme8"/>
</dbReference>
<dbReference type="PROSITE" id="PS00194">
    <property type="entry name" value="THIOREDOXIN_1"/>
    <property type="match status" value="1"/>
</dbReference>
<dbReference type="InterPro" id="IPR017937">
    <property type="entry name" value="Thioredoxin_CS"/>
</dbReference>
<reference evidence="4" key="1">
    <citation type="submission" date="2024-01" db="EMBL/GenBank/DDBJ databases">
        <title>GRCr8: a new rat reference genome assembly contstructed from accurate long reads and long range scaffolding.</title>
        <authorList>
            <person name="Doris P.A."/>
            <person name="Kalbfleisch T."/>
            <person name="Li K."/>
            <person name="Howe K."/>
            <person name="Wood J."/>
        </authorList>
    </citation>
    <scope>NUCLEOTIDE SEQUENCE [LARGE SCALE GENOMIC DNA]</scope>
    <source>
        <strain evidence="4">Brown Norway</strain>
    </source>
</reference>
<dbReference type="Ensembl" id="ENSRNOT00000090021.3">
    <property type="protein sequence ID" value="ENSRNOP00000068777.3"/>
    <property type="gene ID" value="ENSRNOG00000058285.3"/>
</dbReference>
<accession>A0A8L2R1L1</accession>
<evidence type="ECO:0000256" key="2">
    <source>
        <dbReference type="SAM" id="MobiDB-lite"/>
    </source>
</evidence>
<keyword evidence="5" id="KW-1185">Reference proteome</keyword>
<gene>
    <name evidence="4 6" type="primary">Nme8</name>
</gene>
<dbReference type="RefSeq" id="XP_038951904.1">
    <property type="nucleotide sequence ID" value="XM_039095976.2"/>
</dbReference>
<evidence type="ECO:0000256" key="1">
    <source>
        <dbReference type="PROSITE-ProRule" id="PRU00706"/>
    </source>
</evidence>
<dbReference type="GO" id="GO:0097228">
    <property type="term" value="C:sperm principal piece"/>
    <property type="evidence" value="ECO:0007669"/>
    <property type="project" value="Ensembl"/>
</dbReference>
<dbReference type="GO" id="GO:0097225">
    <property type="term" value="C:sperm midpiece"/>
    <property type="evidence" value="ECO:0007669"/>
    <property type="project" value="Ensembl"/>
</dbReference>
<dbReference type="Gene3D" id="3.30.70.141">
    <property type="entry name" value="Nucleoside diphosphate kinase-like domain"/>
    <property type="match status" value="3"/>
</dbReference>
<dbReference type="SMART" id="SM00562">
    <property type="entry name" value="NDK"/>
    <property type="match status" value="2"/>
</dbReference>
<dbReference type="CDD" id="cd04416">
    <property type="entry name" value="NDPk_TX"/>
    <property type="match status" value="2"/>
</dbReference>